<organism evidence="1 2">
    <name type="scientific">Brachionus calyciflorus</name>
    <dbReference type="NCBI Taxonomy" id="104777"/>
    <lineage>
        <taxon>Eukaryota</taxon>
        <taxon>Metazoa</taxon>
        <taxon>Spiralia</taxon>
        <taxon>Gnathifera</taxon>
        <taxon>Rotifera</taxon>
        <taxon>Eurotatoria</taxon>
        <taxon>Monogononta</taxon>
        <taxon>Pseudotrocha</taxon>
        <taxon>Ploima</taxon>
        <taxon>Brachionidae</taxon>
        <taxon>Brachionus</taxon>
    </lineage>
</organism>
<gene>
    <name evidence="1" type="ORF">OXX778_LOCUS19002</name>
</gene>
<reference evidence="1" key="1">
    <citation type="submission" date="2021-02" db="EMBL/GenBank/DDBJ databases">
        <authorList>
            <person name="Nowell W R."/>
        </authorList>
    </citation>
    <scope>NUCLEOTIDE SEQUENCE</scope>
    <source>
        <strain evidence="1">Ploen Becks lab</strain>
    </source>
</reference>
<dbReference type="Proteomes" id="UP000663879">
    <property type="component" value="Unassembled WGS sequence"/>
</dbReference>
<name>A0A814KVM1_9BILA</name>
<dbReference type="AlphaFoldDB" id="A0A814KVM1"/>
<proteinExistence type="predicted"/>
<feature type="non-terminal residue" evidence="1">
    <location>
        <position position="1"/>
    </location>
</feature>
<sequence>KTSEKDDLDVATTELAPVEPLYQSLEQEPLELLDLIPVQSIELVKATNSEPTT</sequence>
<protein>
    <submittedName>
        <fullName evidence="1">Uncharacterized protein</fullName>
    </submittedName>
</protein>
<keyword evidence="2" id="KW-1185">Reference proteome</keyword>
<accession>A0A814KVM1</accession>
<evidence type="ECO:0000313" key="1">
    <source>
        <dbReference type="EMBL" id="CAF1054836.1"/>
    </source>
</evidence>
<dbReference type="EMBL" id="CAJNOC010005532">
    <property type="protein sequence ID" value="CAF1054836.1"/>
    <property type="molecule type" value="Genomic_DNA"/>
</dbReference>
<evidence type="ECO:0000313" key="2">
    <source>
        <dbReference type="Proteomes" id="UP000663879"/>
    </source>
</evidence>
<comment type="caution">
    <text evidence="1">The sequence shown here is derived from an EMBL/GenBank/DDBJ whole genome shotgun (WGS) entry which is preliminary data.</text>
</comment>